<evidence type="ECO:0000256" key="1">
    <source>
        <dbReference type="SAM" id="Phobius"/>
    </source>
</evidence>
<feature type="transmembrane region" description="Helical" evidence="1">
    <location>
        <begin position="264"/>
        <end position="281"/>
    </location>
</feature>
<comment type="caution">
    <text evidence="3">The sequence shown here is derived from an EMBL/GenBank/DDBJ whole genome shotgun (WGS) entry which is preliminary data.</text>
</comment>
<name>A0A0G1RM09_9BACT</name>
<gene>
    <name evidence="3" type="ORF">UX80_C0006G0072</name>
</gene>
<organism evidence="3 4">
    <name type="scientific">Candidatus Amesbacteria bacterium GW2011_GWA2_47_11b</name>
    <dbReference type="NCBI Taxonomy" id="1618358"/>
    <lineage>
        <taxon>Bacteria</taxon>
        <taxon>Candidatus Amesiibacteriota</taxon>
    </lineage>
</organism>
<protein>
    <recommendedName>
        <fullName evidence="5">Type IV secretion system protein</fullName>
    </recommendedName>
</protein>
<proteinExistence type="predicted"/>
<feature type="signal peptide" evidence="2">
    <location>
        <begin position="1"/>
        <end position="28"/>
    </location>
</feature>
<keyword evidence="1" id="KW-0472">Membrane</keyword>
<sequence length="537" mass="58252">MKKFLSRFVLVLLISSLYFLLSAPPALAQTATCTPDATQVKLCTDAGMDTQSCETIQCVLQDALSRKNAHPEEWWNPTLNEFSSKVFDGNPSEIFGERYTYAQVNWIINSIFTMFLPRANKMQDIIGLFQIIQELQETGQVPAQLQPMADIFNYPFTHPVASAKDEAVRAISNFQIVPPAYAQGIGFSKLNSGAGNIRTLWTATRNMAYLISIILLISAGFMVMFRSKINPQTVVTVQMILPKLALSLLLITFSFAIVGLVLDLVYVFLTAFLGFLSITGVSSMADLSQNISILTSANSRFFASAFLGAYTWIVIAIAIFMVIFQLWDFFGLAGLVYLILAVLLGLLVWAVISGVRILVTLFLAYLNLVILTIIGPLQIMTDVFPSQKNIGFVPWIKCVIGNASVLVIAGILAIVAVIFFNISNSSGLRFTGITGGLNPGFSLPFVGGGGYLFGHINVSLGDITQIGSGAGWLMTYLFLPMVFFQAAPDLMNSIKNALCKGPDPSQQIADSINNVVKQLTGGKPASKAAKTGLLPPG</sequence>
<dbReference type="EMBL" id="LCNO01000006">
    <property type="protein sequence ID" value="KKU58102.1"/>
    <property type="molecule type" value="Genomic_DNA"/>
</dbReference>
<dbReference type="AlphaFoldDB" id="A0A0G1RM09"/>
<feature type="transmembrane region" description="Helical" evidence="1">
    <location>
        <begin position="359"/>
        <end position="379"/>
    </location>
</feature>
<dbReference type="STRING" id="1618358.UX80_C0006G0072"/>
<feature type="transmembrane region" description="Helical" evidence="1">
    <location>
        <begin position="399"/>
        <end position="420"/>
    </location>
</feature>
<feature type="transmembrane region" description="Helical" evidence="1">
    <location>
        <begin position="207"/>
        <end position="225"/>
    </location>
</feature>
<keyword evidence="1" id="KW-0812">Transmembrane</keyword>
<accession>A0A0G1RM09</accession>
<feature type="transmembrane region" description="Helical" evidence="1">
    <location>
        <begin position="237"/>
        <end position="258"/>
    </location>
</feature>
<evidence type="ECO:0000256" key="2">
    <source>
        <dbReference type="SAM" id="SignalP"/>
    </source>
</evidence>
<evidence type="ECO:0000313" key="4">
    <source>
        <dbReference type="Proteomes" id="UP000034307"/>
    </source>
</evidence>
<feature type="transmembrane region" description="Helical" evidence="1">
    <location>
        <begin position="301"/>
        <end position="323"/>
    </location>
</feature>
<reference evidence="3 4" key="1">
    <citation type="journal article" date="2015" name="Nature">
        <title>rRNA introns, odd ribosomes, and small enigmatic genomes across a large radiation of phyla.</title>
        <authorList>
            <person name="Brown C.T."/>
            <person name="Hug L.A."/>
            <person name="Thomas B.C."/>
            <person name="Sharon I."/>
            <person name="Castelle C.J."/>
            <person name="Singh A."/>
            <person name="Wilkins M.J."/>
            <person name="Williams K.H."/>
            <person name="Banfield J.F."/>
        </authorList>
    </citation>
    <scope>NUCLEOTIDE SEQUENCE [LARGE SCALE GENOMIC DNA]</scope>
</reference>
<evidence type="ECO:0008006" key="5">
    <source>
        <dbReference type="Google" id="ProtNLM"/>
    </source>
</evidence>
<feature type="chain" id="PRO_5002539520" description="Type IV secretion system protein" evidence="2">
    <location>
        <begin position="29"/>
        <end position="537"/>
    </location>
</feature>
<feature type="transmembrane region" description="Helical" evidence="1">
    <location>
        <begin position="329"/>
        <end position="352"/>
    </location>
</feature>
<dbReference type="Proteomes" id="UP000034307">
    <property type="component" value="Unassembled WGS sequence"/>
</dbReference>
<evidence type="ECO:0000313" key="3">
    <source>
        <dbReference type="EMBL" id="KKU58102.1"/>
    </source>
</evidence>
<keyword evidence="2" id="KW-0732">Signal</keyword>
<keyword evidence="1" id="KW-1133">Transmembrane helix</keyword>